<evidence type="ECO:0000313" key="1">
    <source>
        <dbReference type="EMBL" id="CBL23045.1"/>
    </source>
</evidence>
<protein>
    <submittedName>
        <fullName evidence="1">Uncharacterized protein</fullName>
    </submittedName>
</protein>
<dbReference type="HOGENOM" id="CLU_3266504_0_0_9"/>
<keyword evidence="2" id="KW-1185">Reference proteome</keyword>
<organism evidence="1 2">
    <name type="scientific">Blautia obeum A2-162</name>
    <dbReference type="NCBI Taxonomy" id="657314"/>
    <lineage>
        <taxon>Bacteria</taxon>
        <taxon>Bacillati</taxon>
        <taxon>Bacillota</taxon>
        <taxon>Clostridia</taxon>
        <taxon>Lachnospirales</taxon>
        <taxon>Lachnospiraceae</taxon>
        <taxon>Blautia</taxon>
    </lineage>
</organism>
<sequence length="41" mass="4783">MHYLYVKPTRAKTDIMINSGRNNVAFDLFVSKIEQLLKGRN</sequence>
<dbReference type="AlphaFoldDB" id="D4LQI7"/>
<accession>D4LQI7</accession>
<dbReference type="KEGG" id="rob:CK5_16380"/>
<proteinExistence type="predicted"/>
<gene>
    <name evidence="1" type="ORF">CK5_16380</name>
</gene>
<reference evidence="1 2" key="1">
    <citation type="submission" date="2010-03" db="EMBL/GenBank/DDBJ databases">
        <title>The genome sequence of Ruminococcus obeum A2-162.</title>
        <authorList>
            <consortium name="metaHIT consortium -- http://www.metahit.eu/"/>
            <person name="Pajon A."/>
            <person name="Turner K."/>
            <person name="Parkhill J."/>
            <person name="Duncan S."/>
            <person name="Flint H."/>
        </authorList>
    </citation>
    <scope>NUCLEOTIDE SEQUENCE [LARGE SCALE GENOMIC DNA]</scope>
    <source>
        <strain evidence="1 2">A2-162</strain>
    </source>
</reference>
<name>D4LQI7_9FIRM</name>
<dbReference type="PATRIC" id="fig|657314.3.peg.1491"/>
<dbReference type="EMBL" id="FP929054">
    <property type="protein sequence ID" value="CBL23045.1"/>
    <property type="molecule type" value="Genomic_DNA"/>
</dbReference>
<evidence type="ECO:0000313" key="2">
    <source>
        <dbReference type="Proteomes" id="UP000008955"/>
    </source>
</evidence>
<dbReference type="Proteomes" id="UP000008955">
    <property type="component" value="Chromosome"/>
</dbReference>
<reference evidence="1 2" key="2">
    <citation type="submission" date="2010-03" db="EMBL/GenBank/DDBJ databases">
        <authorList>
            <person name="Pajon A."/>
        </authorList>
    </citation>
    <scope>NUCLEOTIDE SEQUENCE [LARGE SCALE GENOMIC DNA]</scope>
    <source>
        <strain evidence="1 2">A2-162</strain>
    </source>
</reference>